<comment type="caution">
    <text evidence="2">The sequence shown here is derived from an EMBL/GenBank/DDBJ whole genome shotgun (WGS) entry which is preliminary data.</text>
</comment>
<dbReference type="InterPro" id="IPR025003">
    <property type="entry name" value="DUF3973"/>
</dbReference>
<dbReference type="RefSeq" id="WP_131927779.1">
    <property type="nucleotide sequence ID" value="NZ_BDUF01000060.1"/>
</dbReference>
<dbReference type="EMBL" id="BDUF01000060">
    <property type="protein sequence ID" value="GAX90645.1"/>
    <property type="molecule type" value="Genomic_DNA"/>
</dbReference>
<reference evidence="3" key="1">
    <citation type="submission" date="2017-07" db="EMBL/GenBank/DDBJ databases">
        <title>Draft genome sequence of Effusibacillus lacus strain skLN1.</title>
        <authorList>
            <person name="Watanabe M."/>
            <person name="Kojima H."/>
            <person name="Fukui M."/>
        </authorList>
    </citation>
    <scope>NUCLEOTIDE SEQUENCE [LARGE SCALE GENOMIC DNA]</scope>
    <source>
        <strain evidence="3">skLN1</strain>
    </source>
</reference>
<accession>A0A292YQ64</accession>
<sequence>MNNPYVIRPFNQIGKRAEFYCIHCAQTHPKTDSDDIFKTGFRSFPTGETYPLGICKKSETVSQQSQKAEDCIA</sequence>
<dbReference type="Pfam" id="PF13119">
    <property type="entry name" value="DUF3973"/>
    <property type="match status" value="1"/>
</dbReference>
<organism evidence="2 3">
    <name type="scientific">Effusibacillus lacus</name>
    <dbReference type="NCBI Taxonomy" id="1348429"/>
    <lineage>
        <taxon>Bacteria</taxon>
        <taxon>Bacillati</taxon>
        <taxon>Bacillota</taxon>
        <taxon>Bacilli</taxon>
        <taxon>Bacillales</taxon>
        <taxon>Alicyclobacillaceae</taxon>
        <taxon>Effusibacillus</taxon>
    </lineage>
</organism>
<evidence type="ECO:0000313" key="2">
    <source>
        <dbReference type="EMBL" id="GAX90645.1"/>
    </source>
</evidence>
<dbReference type="AlphaFoldDB" id="A0A292YQ64"/>
<evidence type="ECO:0000259" key="1">
    <source>
        <dbReference type="Pfam" id="PF13119"/>
    </source>
</evidence>
<keyword evidence="3" id="KW-1185">Reference proteome</keyword>
<dbReference type="Proteomes" id="UP000217785">
    <property type="component" value="Unassembled WGS sequence"/>
</dbReference>
<dbReference type="OrthoDB" id="2382299at2"/>
<name>A0A292YQ64_9BACL</name>
<evidence type="ECO:0000313" key="3">
    <source>
        <dbReference type="Proteomes" id="UP000217785"/>
    </source>
</evidence>
<proteinExistence type="predicted"/>
<feature type="domain" description="DUF3973" evidence="1">
    <location>
        <begin position="19"/>
        <end position="55"/>
    </location>
</feature>
<protein>
    <recommendedName>
        <fullName evidence="1">DUF3973 domain-containing protein</fullName>
    </recommendedName>
</protein>